<evidence type="ECO:0000313" key="2">
    <source>
        <dbReference type="EMBL" id="RCJ40924.1"/>
    </source>
</evidence>
<accession>A0A367RZ02</accession>
<dbReference type="EMBL" id="LXQD01000035">
    <property type="protein sequence ID" value="RCJ40924.1"/>
    <property type="molecule type" value="Genomic_DNA"/>
</dbReference>
<evidence type="ECO:0000259" key="1">
    <source>
        <dbReference type="Pfam" id="PF10047"/>
    </source>
</evidence>
<dbReference type="Pfam" id="PF10047">
    <property type="entry name" value="DUF2281"/>
    <property type="match status" value="1"/>
</dbReference>
<proteinExistence type="predicted"/>
<evidence type="ECO:0000313" key="3">
    <source>
        <dbReference type="Proteomes" id="UP000252107"/>
    </source>
</evidence>
<gene>
    <name evidence="2" type="ORF">A6770_36915</name>
</gene>
<dbReference type="InterPro" id="IPR018739">
    <property type="entry name" value="DUF2281"/>
</dbReference>
<organism evidence="2 3">
    <name type="scientific">Nostoc minutum NIES-26</name>
    <dbReference type="NCBI Taxonomy" id="1844469"/>
    <lineage>
        <taxon>Bacteria</taxon>
        <taxon>Bacillati</taxon>
        <taxon>Cyanobacteriota</taxon>
        <taxon>Cyanophyceae</taxon>
        <taxon>Nostocales</taxon>
        <taxon>Nostocaceae</taxon>
        <taxon>Nostoc</taxon>
    </lineage>
</organism>
<feature type="domain" description="DUF2281" evidence="1">
    <location>
        <begin position="7"/>
        <end position="34"/>
    </location>
</feature>
<dbReference type="AlphaFoldDB" id="A0A367RZ02"/>
<comment type="caution">
    <text evidence="2">The sequence shown here is derived from an EMBL/GenBank/DDBJ whole genome shotgun (WGS) entry which is preliminary data.</text>
</comment>
<dbReference type="Proteomes" id="UP000252107">
    <property type="component" value="Unassembled WGS sequence"/>
</dbReference>
<sequence>MDTRQIIIQELESVPDEVLVEVLDFLRFLLAKEDKVDLEDSLAALEEAAAVGTTSLHDLKRELGM</sequence>
<keyword evidence="3" id="KW-1185">Reference proteome</keyword>
<name>A0A367RZ02_9NOSO</name>
<protein>
    <recommendedName>
        <fullName evidence="1">DUF2281 domain-containing protein</fullName>
    </recommendedName>
</protein>
<reference evidence="2" key="1">
    <citation type="submission" date="2016-04" db="EMBL/GenBank/DDBJ databases">
        <authorList>
            <person name="Tabuchi Yagui T.R."/>
        </authorList>
    </citation>
    <scope>NUCLEOTIDE SEQUENCE [LARGE SCALE GENOMIC DNA]</scope>
    <source>
        <strain evidence="2">NIES-26</strain>
    </source>
</reference>